<dbReference type="InterPro" id="IPR028104">
    <property type="entry name" value="DUF4553"/>
</dbReference>
<dbReference type="Pfam" id="PF15090">
    <property type="entry name" value="DUF4553"/>
    <property type="match status" value="1"/>
</dbReference>
<comment type="subcellular location">
    <subcellularLocation>
        <location evidence="1 6">Nucleus</location>
    </subcellularLocation>
</comment>
<reference evidence="10" key="1">
    <citation type="journal article" date="2016" name="Nature">
        <title>Genome evolution in the allotetraploid frog Xenopus laevis.</title>
        <authorList>
            <person name="Session A.M."/>
            <person name="Uno Y."/>
            <person name="Kwon T."/>
            <person name="Chapman J.A."/>
            <person name="Toyoda A."/>
            <person name="Takahashi S."/>
            <person name="Fukui A."/>
            <person name="Hikosaka A."/>
            <person name="Suzuki A."/>
            <person name="Kondo M."/>
            <person name="van Heeringen S.J."/>
            <person name="Quigley I."/>
            <person name="Heinz S."/>
            <person name="Ogino H."/>
            <person name="Ochi H."/>
            <person name="Hellsten U."/>
            <person name="Lyons J.B."/>
            <person name="Simakov O."/>
            <person name="Putnam N."/>
            <person name="Stites J."/>
            <person name="Kuroki Y."/>
            <person name="Tanaka T."/>
            <person name="Michiue T."/>
            <person name="Watanabe M."/>
            <person name="Bogdanovic O."/>
            <person name="Lister R."/>
            <person name="Georgiou G."/>
            <person name="Paranjpe S.S."/>
            <person name="van Kruijsbergen I."/>
            <person name="Shu S."/>
            <person name="Carlson J."/>
            <person name="Kinoshita T."/>
            <person name="Ohta Y."/>
            <person name="Mawaribuchi S."/>
            <person name="Jenkins J."/>
            <person name="Grimwood J."/>
            <person name="Schmutz J."/>
            <person name="Mitros T."/>
            <person name="Mozaffari S.V."/>
            <person name="Suzuki Y."/>
            <person name="Haramoto Y."/>
            <person name="Yamamoto T.S."/>
            <person name="Takagi C."/>
            <person name="Heald R."/>
            <person name="Miller K."/>
            <person name="Haudenschild C."/>
            <person name="Kitzman J."/>
            <person name="Nakayama T."/>
            <person name="Izutsu Y."/>
            <person name="Robert J."/>
            <person name="Fortriede J."/>
            <person name="Burns K."/>
            <person name="Lotay V."/>
            <person name="Karimi K."/>
            <person name="Yasuoka Y."/>
            <person name="Dichmann D.S."/>
            <person name="Flajnik M.F."/>
            <person name="Houston D.W."/>
            <person name="Shendure J."/>
            <person name="DuPasquier L."/>
            <person name="Vize P.D."/>
            <person name="Zorn A.M."/>
            <person name="Ito M."/>
            <person name="Marcotte E.M."/>
            <person name="Wallingford J.B."/>
            <person name="Ito Y."/>
            <person name="Asashima M."/>
            <person name="Ueno N."/>
            <person name="Matsuda Y."/>
            <person name="Veenstra G.J."/>
            <person name="Fujiyama A."/>
            <person name="Harland R.M."/>
            <person name="Taira M."/>
            <person name="Rokhsar D.S."/>
        </authorList>
    </citation>
    <scope>NUCLEOTIDE SEQUENCE [LARGE SCALE GENOMIC DNA]</scope>
    <source>
        <strain evidence="10">J</strain>
    </source>
</reference>
<dbReference type="EMBL" id="CM004467">
    <property type="protein sequence ID" value="OCT96744.1"/>
    <property type="molecule type" value="Genomic_DNA"/>
</dbReference>
<evidence type="ECO:0000313" key="10">
    <source>
        <dbReference type="Proteomes" id="UP000694892"/>
    </source>
</evidence>
<dbReference type="PANTHER" id="PTHR21545">
    <property type="entry name" value="TRANSCRIPTION FACTOR MLR1/2"/>
    <property type="match status" value="1"/>
</dbReference>
<evidence type="ECO:0000256" key="4">
    <source>
        <dbReference type="ARBA" id="ARBA00023163"/>
    </source>
</evidence>
<keyword evidence="5 6" id="KW-0539">Nucleus</keyword>
<dbReference type="InterPro" id="IPR009057">
    <property type="entry name" value="Homeodomain-like_sf"/>
</dbReference>
<sequence>MAAQCRSPRCTAERKGFRRELDSWRHRLIHCVGFESILEGLYGPGLRRDLSLFDDCEPEELVDWCADNKCSLCSIRKDSVGDCTQSVGSAQSTPTEELISQGQFSEETVDCQAEDYLNALFQKKDLPQNCDPNIPLVAQELLKKMIRQFAVEYISKSSKERQENDETAMERAPACCDSQEDQEGPLDLTVTRFQGHHFLEEEEVLDLSINRNNTLGSLKNRNSKTARWQNDRPDYLKRSAEFAEGLLSKALKDIQLGTLDINKAAVLYGIPQKTLILHLKALAAGKPAYFKSPAQNGYDGYLFKNNVETCEVLQKVALWAKAQAEHTEKNKLKLLETSELKLPTASSYLHQLTLQRMVAQFKDKKESLHSESSNPTVQLKIPQVRVNSIPKPQTDCAGLLDVMYQVTKASTGLEGSSLQKLKNVLHKQNRVECSKSRTHSNVDSYSLHGDSSPLCLNSKNGTGDASSDNLEDDKKDKHPRKKRGRYRQYDHEMMEEAIAMVMSGKMSASKAQGIYGVPHSTLEYKVKERSGTLKSPPKKKIRLADTDLYNVTNSGTDNSRNGSKPIVINFHNQLKSGKATKPPTGDTVLCDVLNSLCLYHKQQLTFLLRFLKEEQKVCSEVCFSKTNLYPGLKMSSRKENSPAVFYSFAKQRLTRRGRLKRKEPYHHLPYLSVCLKDIRLTCPGLASGTVKLDSFQNQNLRLEVSNRPLNDSNLCQKEQPCRPSEYFGHCSGTWDRTSFETHLTPQSLQFEGEMQVHDTLSQCALKDNCDQLPSLVCTTGEYRKRKLNCTVISMKQGKMAVNDQSKSDSDLQNLEDTFNGKFKETRICPKITNPLNLYNTERKRINGVKFGNLIKHFINNVKLKDSSFVEMFNLHKNSTETKIMQTRFQKRQEKLSSLKSPGFALSRHRSLEIKSEIKSLIETFRKRMASHQKNKKKPARHTGEINNYIKGNTSFISESDYSINTQAVTTVREYVTHLPHTKRRIILKNDISTNSCNNVPDHLPHSAPQNHTDETKDYESCIETQENALKKSKPRNAATENSGNLFCKCTLNQISGMLTNIPSDYRNNKTANLPNNKAHLLVVVERLRECDHLHNILLGKSNAHQCQTRSTFNANAQHGCELWSENPDRPALQKCLSLVPQIRLRRSKDATITSFKNKDILNSNSLSDLAKNKQGRTGATKVHPLTGFSSPVKVMFVSKVNRNDGIHYTLSPENQPYNKNVMGSPVSSRGDMMKTNSAASIFSQDYNKTRLADRPMQHTSSDKMHSKEEWFVKRNPEGPNTIGSHSLKLVRRTSERHTNLQMNLSKHFGKLSKYKTGNGLLGFNTKKSRIARRSIRIAQRILLMSHKVSATQRGDCNKPLSDGYMNISEPKQNFSSQSKVKTAEETCSDPSLPRNYKTNKSAPSVGNKLIIAKKDKKWQCRQSSQKPIKPKRKRNVRSSLFRTYQLCQRHAKLKKPVLHSLASLTSFSFRSALYHHSNRILSTRYKAHRRKLKNKNKPYNLQYNLGSITSTRLNSKNSVKNYTGFILEGASDIQSNGLLNWWSTSASNESLLKALDNRYENMASTWVHENNREERRKMEISGGTLQKPSPIQMLFQKKIDLNHISAWFMQTTETQSLSITRNPNACNSSKNKQKGKKFKLSKVHENKETRKCAHLAVSDTSKEKQHIDNLCQTEHFCTRNIKYVKHGVLQQKDSSHGKKKLSGGDKCHNIWLTKLDASSRKLNLVDTVLHGNIPLLETLLGANSKGKKSDNLLKNNQTKKMKTYKSLTIKDIRICLKRLSNEVPNKNVSLELVQFTNASEVNKRTLRSNSCLKSNIQSLQMNRVQAKSLNTTPEGIQFPKKQVCLRNSRREAQPSPLFAPLSKRKRSKQAFVHMENGIKKLKTQYSVHEQNDYSNIQLVPLKPVGLKSFRGLSSKDGSFSLTPIRIPFHGSRK</sequence>
<evidence type="ECO:0000256" key="3">
    <source>
        <dbReference type="ARBA" id="ARBA00023125"/>
    </source>
</evidence>
<dbReference type="PANTHER" id="PTHR21545:SF10">
    <property type="entry name" value="LIGAND-DEPENDENT NUCLEAR RECEPTOR COREPRESSOR-LIKE PROTEIN"/>
    <property type="match status" value="1"/>
</dbReference>
<dbReference type="InterPro" id="IPR007889">
    <property type="entry name" value="HTH_Psq"/>
</dbReference>
<feature type="compositionally biased region" description="Polar residues" evidence="7">
    <location>
        <begin position="1369"/>
        <end position="1380"/>
    </location>
</feature>
<dbReference type="PROSITE" id="PS50960">
    <property type="entry name" value="HTH_PSQ"/>
    <property type="match status" value="1"/>
</dbReference>
<evidence type="ECO:0000256" key="6">
    <source>
        <dbReference type="PROSITE-ProRule" id="PRU00320"/>
    </source>
</evidence>
<protein>
    <recommendedName>
        <fullName evidence="8">HTH psq-type domain-containing protein</fullName>
    </recommendedName>
</protein>
<proteinExistence type="predicted"/>
<evidence type="ECO:0000256" key="5">
    <source>
        <dbReference type="ARBA" id="ARBA00023242"/>
    </source>
</evidence>
<dbReference type="SUPFAM" id="SSF46689">
    <property type="entry name" value="Homeodomain-like"/>
    <property type="match status" value="2"/>
</dbReference>
<feature type="domain" description="HTH psq-type" evidence="8">
    <location>
        <begin position="480"/>
        <end position="532"/>
    </location>
</feature>
<dbReference type="GO" id="GO:0006357">
    <property type="term" value="P:regulation of transcription by RNA polymerase II"/>
    <property type="evidence" value="ECO:0007669"/>
    <property type="project" value="TreeGrafter"/>
</dbReference>
<keyword evidence="4" id="KW-0804">Transcription</keyword>
<evidence type="ECO:0000256" key="7">
    <source>
        <dbReference type="SAM" id="MobiDB-lite"/>
    </source>
</evidence>
<evidence type="ECO:0000313" key="9">
    <source>
        <dbReference type="EMBL" id="OCT96744.1"/>
    </source>
</evidence>
<dbReference type="GO" id="GO:0003677">
    <property type="term" value="F:DNA binding"/>
    <property type="evidence" value="ECO:0007669"/>
    <property type="project" value="UniProtKB-UniRule"/>
</dbReference>
<feature type="region of interest" description="Disordered" evidence="7">
    <location>
        <begin position="429"/>
        <end position="488"/>
    </location>
</feature>
<name>A0A974DRH4_XENLA</name>
<feature type="DNA-binding region" description="H-T-H motif" evidence="6">
    <location>
        <begin position="508"/>
        <end position="528"/>
    </location>
</feature>
<keyword evidence="2" id="KW-0805">Transcription regulation</keyword>
<keyword evidence="3 6" id="KW-0238">DNA-binding</keyword>
<gene>
    <name evidence="9" type="ORF">XELAEV_18008959mg</name>
</gene>
<evidence type="ECO:0000259" key="8">
    <source>
        <dbReference type="PROSITE" id="PS50960"/>
    </source>
</evidence>
<accession>A0A974DRH4</accession>
<evidence type="ECO:0000256" key="2">
    <source>
        <dbReference type="ARBA" id="ARBA00023015"/>
    </source>
</evidence>
<feature type="compositionally biased region" description="Basic residues" evidence="7">
    <location>
        <begin position="477"/>
        <end position="486"/>
    </location>
</feature>
<dbReference type="Gene3D" id="1.10.10.60">
    <property type="entry name" value="Homeodomain-like"/>
    <property type="match status" value="2"/>
</dbReference>
<dbReference type="Proteomes" id="UP000694892">
    <property type="component" value="Chromosome 1S"/>
</dbReference>
<feature type="region of interest" description="Disordered" evidence="7">
    <location>
        <begin position="1368"/>
        <end position="1405"/>
    </location>
</feature>
<dbReference type="GO" id="GO:0005634">
    <property type="term" value="C:nucleus"/>
    <property type="evidence" value="ECO:0007669"/>
    <property type="project" value="UniProtKB-SubCell"/>
</dbReference>
<dbReference type="FunFam" id="1.10.10.60:FF:000019">
    <property type="entry name" value="Ligand-dependent corepressor isoform 1"/>
    <property type="match status" value="1"/>
</dbReference>
<organism evidence="9 10">
    <name type="scientific">Xenopus laevis</name>
    <name type="common">African clawed frog</name>
    <dbReference type="NCBI Taxonomy" id="8355"/>
    <lineage>
        <taxon>Eukaryota</taxon>
        <taxon>Metazoa</taxon>
        <taxon>Chordata</taxon>
        <taxon>Craniata</taxon>
        <taxon>Vertebrata</taxon>
        <taxon>Euteleostomi</taxon>
        <taxon>Amphibia</taxon>
        <taxon>Batrachia</taxon>
        <taxon>Anura</taxon>
        <taxon>Pipoidea</taxon>
        <taxon>Pipidae</taxon>
        <taxon>Xenopodinae</taxon>
        <taxon>Xenopus</taxon>
        <taxon>Xenopus</taxon>
    </lineage>
</organism>
<feature type="compositionally biased region" description="Polar residues" evidence="7">
    <location>
        <begin position="454"/>
        <end position="468"/>
    </location>
</feature>
<dbReference type="Pfam" id="PF05225">
    <property type="entry name" value="HTH_psq"/>
    <property type="match status" value="2"/>
</dbReference>
<evidence type="ECO:0000256" key="1">
    <source>
        <dbReference type="ARBA" id="ARBA00004123"/>
    </source>
</evidence>